<sequence>VRQLYMFVLSGSSEDLVKPFKDMMLAVEGDTVTLSCNYSGSVDYLYWYQQKSSSSPQFLMTEYSEKTEKLSISSAAVTDSAVYYCAVQGSHTLLNCSRMLL</sequence>
<keyword evidence="5" id="KW-0391">Immunity</keyword>
<keyword evidence="1" id="KW-0732">Signal</keyword>
<dbReference type="Ensembl" id="ENSSAUT00010007993.1">
    <property type="protein sequence ID" value="ENSSAUP00010007468.1"/>
    <property type="gene ID" value="ENSSAUG00010003710.1"/>
</dbReference>
<dbReference type="PANTHER" id="PTHR19367">
    <property type="entry name" value="T-CELL RECEPTOR ALPHA CHAIN V REGION"/>
    <property type="match status" value="1"/>
</dbReference>
<dbReference type="PROSITE" id="PS50835">
    <property type="entry name" value="IG_LIKE"/>
    <property type="match status" value="1"/>
</dbReference>
<keyword evidence="3" id="KW-0675">Receptor</keyword>
<evidence type="ECO:0000256" key="2">
    <source>
        <dbReference type="ARBA" id="ARBA00023130"/>
    </source>
</evidence>
<dbReference type="OMA" id="YCARSKS"/>
<dbReference type="InterPro" id="IPR013106">
    <property type="entry name" value="Ig_V-set"/>
</dbReference>
<reference evidence="7" key="3">
    <citation type="submission" date="2025-09" db="UniProtKB">
        <authorList>
            <consortium name="Ensembl"/>
        </authorList>
    </citation>
    <scope>IDENTIFICATION</scope>
</reference>
<name>A0A671U017_SPAAU</name>
<evidence type="ECO:0000259" key="6">
    <source>
        <dbReference type="PROSITE" id="PS50835"/>
    </source>
</evidence>
<keyword evidence="5" id="KW-1279">T cell receptor</keyword>
<dbReference type="InterPro" id="IPR051287">
    <property type="entry name" value="TCR_variable_region"/>
</dbReference>
<organism evidence="7 8">
    <name type="scientific">Sparus aurata</name>
    <name type="common">Gilthead sea bream</name>
    <dbReference type="NCBI Taxonomy" id="8175"/>
    <lineage>
        <taxon>Eukaryota</taxon>
        <taxon>Metazoa</taxon>
        <taxon>Chordata</taxon>
        <taxon>Craniata</taxon>
        <taxon>Vertebrata</taxon>
        <taxon>Euteleostomi</taxon>
        <taxon>Actinopterygii</taxon>
        <taxon>Neopterygii</taxon>
        <taxon>Teleostei</taxon>
        <taxon>Neoteleostei</taxon>
        <taxon>Acanthomorphata</taxon>
        <taxon>Eupercaria</taxon>
        <taxon>Spariformes</taxon>
        <taxon>Sparidae</taxon>
        <taxon>Sparus</taxon>
    </lineage>
</organism>
<reference evidence="7" key="2">
    <citation type="submission" date="2025-08" db="UniProtKB">
        <authorList>
            <consortium name="Ensembl"/>
        </authorList>
    </citation>
    <scope>IDENTIFICATION</scope>
</reference>
<proteinExistence type="predicted"/>
<dbReference type="GO" id="GO:0002250">
    <property type="term" value="P:adaptive immune response"/>
    <property type="evidence" value="ECO:0007669"/>
    <property type="project" value="UniProtKB-KW"/>
</dbReference>
<dbReference type="AlphaFoldDB" id="A0A671U017"/>
<dbReference type="Pfam" id="PF13927">
    <property type="entry name" value="Ig_3"/>
    <property type="match status" value="1"/>
</dbReference>
<keyword evidence="4" id="KW-0393">Immunoglobulin domain</keyword>
<dbReference type="SMART" id="SM00409">
    <property type="entry name" value="IG"/>
    <property type="match status" value="1"/>
</dbReference>
<dbReference type="InterPro" id="IPR007110">
    <property type="entry name" value="Ig-like_dom"/>
</dbReference>
<dbReference type="SMART" id="SM00406">
    <property type="entry name" value="IGv"/>
    <property type="match status" value="1"/>
</dbReference>
<evidence type="ECO:0000313" key="7">
    <source>
        <dbReference type="Ensembl" id="ENSSAUP00010007468.1"/>
    </source>
</evidence>
<keyword evidence="2" id="KW-1064">Adaptive immunity</keyword>
<dbReference type="Proteomes" id="UP000472265">
    <property type="component" value="Chromosome 21"/>
</dbReference>
<evidence type="ECO:0000313" key="8">
    <source>
        <dbReference type="Proteomes" id="UP000472265"/>
    </source>
</evidence>
<dbReference type="SUPFAM" id="SSF48726">
    <property type="entry name" value="Immunoglobulin"/>
    <property type="match status" value="1"/>
</dbReference>
<feature type="domain" description="Ig-like" evidence="6">
    <location>
        <begin position="19"/>
        <end position="95"/>
    </location>
</feature>
<accession>A0A671U017</accession>
<dbReference type="PANTHER" id="PTHR19367:SF18">
    <property type="entry name" value="T CELL RECEPTOR ALPHA VARIABLE 16"/>
    <property type="match status" value="1"/>
</dbReference>
<evidence type="ECO:0000256" key="4">
    <source>
        <dbReference type="ARBA" id="ARBA00023319"/>
    </source>
</evidence>
<dbReference type="Gene3D" id="2.60.40.10">
    <property type="entry name" value="Immunoglobulins"/>
    <property type="match status" value="2"/>
</dbReference>
<evidence type="ECO:0000256" key="5">
    <source>
        <dbReference type="ARBA" id="ARBA00043266"/>
    </source>
</evidence>
<dbReference type="GeneTree" id="ENSGT01030000234824"/>
<reference evidence="7" key="1">
    <citation type="submission" date="2021-04" db="EMBL/GenBank/DDBJ databases">
        <authorList>
            <consortium name="Wellcome Sanger Institute Data Sharing"/>
        </authorList>
    </citation>
    <scope>NUCLEOTIDE SEQUENCE [LARGE SCALE GENOMIC DNA]</scope>
</reference>
<dbReference type="InterPro" id="IPR013783">
    <property type="entry name" value="Ig-like_fold"/>
</dbReference>
<evidence type="ECO:0000256" key="1">
    <source>
        <dbReference type="ARBA" id="ARBA00022729"/>
    </source>
</evidence>
<protein>
    <recommendedName>
        <fullName evidence="6">Ig-like domain-containing protein</fullName>
    </recommendedName>
</protein>
<dbReference type="GO" id="GO:0042101">
    <property type="term" value="C:T cell receptor complex"/>
    <property type="evidence" value="ECO:0007669"/>
    <property type="project" value="UniProtKB-KW"/>
</dbReference>
<evidence type="ECO:0000256" key="3">
    <source>
        <dbReference type="ARBA" id="ARBA00023170"/>
    </source>
</evidence>
<dbReference type="InterPro" id="IPR003599">
    <property type="entry name" value="Ig_sub"/>
</dbReference>
<dbReference type="InterPro" id="IPR036179">
    <property type="entry name" value="Ig-like_dom_sf"/>
</dbReference>
<dbReference type="InParanoid" id="A0A671U017"/>
<keyword evidence="8" id="KW-1185">Reference proteome</keyword>